<keyword evidence="4 7" id="KW-0812">Transmembrane</keyword>
<feature type="transmembrane region" description="Helical" evidence="7">
    <location>
        <begin position="175"/>
        <end position="197"/>
    </location>
</feature>
<evidence type="ECO:0000256" key="2">
    <source>
        <dbReference type="ARBA" id="ARBA00022448"/>
    </source>
</evidence>
<evidence type="ECO:0000256" key="4">
    <source>
        <dbReference type="ARBA" id="ARBA00022692"/>
    </source>
</evidence>
<dbReference type="InterPro" id="IPR000515">
    <property type="entry name" value="MetI-like"/>
</dbReference>
<keyword evidence="2 7" id="KW-0813">Transport</keyword>
<dbReference type="PANTHER" id="PTHR30193">
    <property type="entry name" value="ABC TRANSPORTER PERMEASE PROTEIN"/>
    <property type="match status" value="1"/>
</dbReference>
<dbReference type="AlphaFoldDB" id="A0A6L3V722"/>
<dbReference type="EMBL" id="WBOS01000004">
    <property type="protein sequence ID" value="KAB2336262.1"/>
    <property type="molecule type" value="Genomic_DNA"/>
</dbReference>
<dbReference type="PROSITE" id="PS50928">
    <property type="entry name" value="ABC_TM1"/>
    <property type="match status" value="1"/>
</dbReference>
<dbReference type="PANTHER" id="PTHR30193:SF37">
    <property type="entry name" value="INNER MEMBRANE ABC TRANSPORTER PERMEASE PROTEIN YCJO"/>
    <property type="match status" value="1"/>
</dbReference>
<evidence type="ECO:0000256" key="6">
    <source>
        <dbReference type="ARBA" id="ARBA00023136"/>
    </source>
</evidence>
<dbReference type="Pfam" id="PF00528">
    <property type="entry name" value="BPD_transp_1"/>
    <property type="match status" value="1"/>
</dbReference>
<keyword evidence="10" id="KW-1185">Reference proteome</keyword>
<organism evidence="9 10">
    <name type="scientific">Cytobacillus depressus</name>
    <dbReference type="NCBI Taxonomy" id="1602942"/>
    <lineage>
        <taxon>Bacteria</taxon>
        <taxon>Bacillati</taxon>
        <taxon>Bacillota</taxon>
        <taxon>Bacilli</taxon>
        <taxon>Bacillales</taxon>
        <taxon>Bacillaceae</taxon>
        <taxon>Cytobacillus</taxon>
    </lineage>
</organism>
<dbReference type="InterPro" id="IPR051393">
    <property type="entry name" value="ABC_transporter_permease"/>
</dbReference>
<keyword evidence="6 7" id="KW-0472">Membrane</keyword>
<accession>A0A6L3V722</accession>
<feature type="transmembrane region" description="Helical" evidence="7">
    <location>
        <begin position="92"/>
        <end position="115"/>
    </location>
</feature>
<reference evidence="9 10" key="1">
    <citation type="journal article" date="2016" name="Antonie Van Leeuwenhoek">
        <title>Bacillus depressus sp. nov., isolated from soil of a sunflower field.</title>
        <authorList>
            <person name="Wei X."/>
            <person name="Xin D."/>
            <person name="Xin Y."/>
            <person name="Zhang H."/>
            <person name="Wang T."/>
            <person name="Zhang J."/>
        </authorList>
    </citation>
    <scope>NUCLEOTIDE SEQUENCE [LARGE SCALE GENOMIC DNA]</scope>
    <source>
        <strain evidence="9 10">BZ1</strain>
    </source>
</reference>
<dbReference type="CDD" id="cd06261">
    <property type="entry name" value="TM_PBP2"/>
    <property type="match status" value="1"/>
</dbReference>
<name>A0A6L3V722_9BACI</name>
<feature type="transmembrane region" description="Helical" evidence="7">
    <location>
        <begin position="284"/>
        <end position="303"/>
    </location>
</feature>
<gene>
    <name evidence="9" type="ORF">F7731_12275</name>
</gene>
<dbReference type="GO" id="GO:0055085">
    <property type="term" value="P:transmembrane transport"/>
    <property type="evidence" value="ECO:0007669"/>
    <property type="project" value="InterPro"/>
</dbReference>
<dbReference type="Proteomes" id="UP000481030">
    <property type="component" value="Unassembled WGS sequence"/>
</dbReference>
<dbReference type="SUPFAM" id="SSF161098">
    <property type="entry name" value="MetI-like"/>
    <property type="match status" value="1"/>
</dbReference>
<comment type="subcellular location">
    <subcellularLocation>
        <location evidence="1 7">Cell membrane</location>
        <topology evidence="1 7">Multi-pass membrane protein</topology>
    </subcellularLocation>
</comment>
<sequence length="313" mass="35024">MSSLPEAHAKISLGSVKTTGMKRRRLHHTIIGLLYLLPSIILFAVFLFYPMLRTLYLSFYLTDGQGVPITFVGLDNFTYLLDSPSFHTSIKATLLFVCYTVPAGIILALILALLANEKLKGIGFFRTMFSSTMGMSVAASSVIWMFMYNPSIGILSKVAEFLELPDIQWLLDPQYALLSVSVATIWMNTGFAFLILLGGLQNIDEQLYENAQIAGVSYWYQLRKITLPMLSPTLFFIITVSFINAFQTFGQIDILTKGGPIESTNVIVYSIYKDAFINFNVGSASAQATILFFCILMVTILQFKLGERKVHYQ</sequence>
<evidence type="ECO:0000256" key="1">
    <source>
        <dbReference type="ARBA" id="ARBA00004651"/>
    </source>
</evidence>
<evidence type="ECO:0000256" key="5">
    <source>
        <dbReference type="ARBA" id="ARBA00022989"/>
    </source>
</evidence>
<dbReference type="OrthoDB" id="9809173at2"/>
<dbReference type="InterPro" id="IPR035906">
    <property type="entry name" value="MetI-like_sf"/>
</dbReference>
<evidence type="ECO:0000313" key="9">
    <source>
        <dbReference type="EMBL" id="KAB2336262.1"/>
    </source>
</evidence>
<dbReference type="GO" id="GO:0005886">
    <property type="term" value="C:plasma membrane"/>
    <property type="evidence" value="ECO:0007669"/>
    <property type="project" value="UniProtKB-SubCell"/>
</dbReference>
<keyword evidence="3" id="KW-1003">Cell membrane</keyword>
<dbReference type="Gene3D" id="1.10.3720.10">
    <property type="entry name" value="MetI-like"/>
    <property type="match status" value="1"/>
</dbReference>
<evidence type="ECO:0000256" key="3">
    <source>
        <dbReference type="ARBA" id="ARBA00022475"/>
    </source>
</evidence>
<comment type="caution">
    <text evidence="9">The sequence shown here is derived from an EMBL/GenBank/DDBJ whole genome shotgun (WGS) entry which is preliminary data.</text>
</comment>
<keyword evidence="5 7" id="KW-1133">Transmembrane helix</keyword>
<evidence type="ECO:0000256" key="7">
    <source>
        <dbReference type="RuleBase" id="RU363032"/>
    </source>
</evidence>
<comment type="similarity">
    <text evidence="7">Belongs to the binding-protein-dependent transport system permease family.</text>
</comment>
<feature type="transmembrane region" description="Helical" evidence="7">
    <location>
        <begin position="30"/>
        <end position="52"/>
    </location>
</feature>
<feature type="transmembrane region" description="Helical" evidence="7">
    <location>
        <begin position="227"/>
        <end position="246"/>
    </location>
</feature>
<feature type="transmembrane region" description="Helical" evidence="7">
    <location>
        <begin position="127"/>
        <end position="147"/>
    </location>
</feature>
<proteinExistence type="inferred from homology"/>
<feature type="domain" description="ABC transmembrane type-1" evidence="8">
    <location>
        <begin position="90"/>
        <end position="302"/>
    </location>
</feature>
<protein>
    <submittedName>
        <fullName evidence="9">Sugar ABC transporter permease</fullName>
    </submittedName>
</protein>
<evidence type="ECO:0000313" key="10">
    <source>
        <dbReference type="Proteomes" id="UP000481030"/>
    </source>
</evidence>
<evidence type="ECO:0000259" key="8">
    <source>
        <dbReference type="PROSITE" id="PS50928"/>
    </source>
</evidence>